<evidence type="ECO:0000313" key="3">
    <source>
        <dbReference type="EMBL" id="AAF12221.1"/>
    </source>
</evidence>
<dbReference type="InParanoid" id="Q9RZ14"/>
<dbReference type="PATRIC" id="fig|243230.17.peg.3026"/>
<keyword evidence="1" id="KW-0597">Phosphoprotein</keyword>
<dbReference type="PIR" id="F75609">
    <property type="entry name" value="F75609"/>
</dbReference>
<feature type="modified residue" description="4-aspartylphosphate" evidence="1">
    <location>
        <position position="61"/>
    </location>
</feature>
<dbReference type="FunCoup" id="Q9RZ14">
    <property type="interactions" value="117"/>
</dbReference>
<dbReference type="SUPFAM" id="SSF52172">
    <property type="entry name" value="CheY-like"/>
    <property type="match status" value="1"/>
</dbReference>
<dbReference type="CDD" id="cd17557">
    <property type="entry name" value="REC_Rcp-like"/>
    <property type="match status" value="1"/>
</dbReference>
<dbReference type="Proteomes" id="UP000002524">
    <property type="component" value="Chromosome 2"/>
</dbReference>
<protein>
    <submittedName>
        <fullName evidence="3">Response regulator</fullName>
    </submittedName>
</protein>
<organism evidence="3 4">
    <name type="scientific">Deinococcus radiodurans (strain ATCC 13939 / DSM 20539 / JCM 16871 / CCUG 27074 / LMG 4051 / NBRC 15346 / NCIMB 9279 / VKM B-1422 / R1)</name>
    <dbReference type="NCBI Taxonomy" id="243230"/>
    <lineage>
        <taxon>Bacteria</taxon>
        <taxon>Thermotogati</taxon>
        <taxon>Deinococcota</taxon>
        <taxon>Deinococci</taxon>
        <taxon>Deinococcales</taxon>
        <taxon>Deinococcaceae</taxon>
        <taxon>Deinococcus</taxon>
    </lineage>
</organism>
<dbReference type="OrthoDB" id="9785718at2"/>
<reference evidence="3 4" key="1">
    <citation type="journal article" date="1999" name="Science">
        <title>Genome sequence of the radioresistant bacterium Deinococcus radiodurans R1.</title>
        <authorList>
            <person name="White O."/>
            <person name="Eisen J.A."/>
            <person name="Heidelberg J.F."/>
            <person name="Hickey E.K."/>
            <person name="Peterson J.D."/>
            <person name="Dodson R.J."/>
            <person name="Haft D.H."/>
            <person name="Gwinn M.L."/>
            <person name="Nelson W.C."/>
            <person name="Richardson D.L."/>
            <person name="Moffat K.S."/>
            <person name="Qin H."/>
            <person name="Jiang L."/>
            <person name="Pamphile W."/>
            <person name="Crosby M."/>
            <person name="Shen M."/>
            <person name="Vamathevan J.J."/>
            <person name="Lam P."/>
            <person name="McDonald L."/>
            <person name="Utterback T."/>
            <person name="Zalewski C."/>
            <person name="Makarova K.S."/>
            <person name="Aravind L."/>
            <person name="Daly M.J."/>
            <person name="Minton K.W."/>
            <person name="Fleischmann R.D."/>
            <person name="Ketchum K.A."/>
            <person name="Nelson K.E."/>
            <person name="Salzberg S."/>
            <person name="Smith H.O."/>
            <person name="Venter J.C."/>
            <person name="Fraser C.M."/>
        </authorList>
    </citation>
    <scope>NUCLEOTIDE SEQUENCE [LARGE SCALE GENOMIC DNA]</scope>
    <source>
        <strain evidence="4">ATCC 13939 / DSM 20539 / JCM 16871 / LMG 4051 / NBRC 15346 / NCIMB 9279 / R1 / VKM B-1422</strain>
    </source>
</reference>
<dbReference type="InterPro" id="IPR052893">
    <property type="entry name" value="TCS_response_regulator"/>
</dbReference>
<keyword evidence="4" id="KW-1185">Reference proteome</keyword>
<dbReference type="AlphaFoldDB" id="Q9RZ14"/>
<feature type="domain" description="Response regulatory" evidence="2">
    <location>
        <begin position="7"/>
        <end position="128"/>
    </location>
</feature>
<dbReference type="Pfam" id="PF00072">
    <property type="entry name" value="Response_reg"/>
    <property type="match status" value="1"/>
</dbReference>
<evidence type="ECO:0000256" key="1">
    <source>
        <dbReference type="PROSITE-ProRule" id="PRU00169"/>
    </source>
</evidence>
<dbReference type="EnsemblBacteria" id="AAF12221">
    <property type="protein sequence ID" value="AAF12221"/>
    <property type="gene ID" value="DR_A0139"/>
</dbReference>
<dbReference type="InterPro" id="IPR001789">
    <property type="entry name" value="Sig_transdc_resp-reg_receiver"/>
</dbReference>
<dbReference type="KEGG" id="dra:DR_A0139"/>
<sequence>MMPQSLSILLVDDNPADLMLAREVFESHEDWVNVASCSSGNEAISHLKDPNYALPDVVITDLNMPSMTGLDVIRAIKSDPELRHIPVVVLSTSDAPDQIEQAYNLHATSYMVKATGFSEFVDQIEAFLNFWRCSKLARRERQSLDTATL</sequence>
<dbReference type="STRING" id="243230.DR_A0139"/>
<dbReference type="PROSITE" id="PS50110">
    <property type="entry name" value="RESPONSE_REGULATORY"/>
    <property type="match status" value="1"/>
</dbReference>
<dbReference type="SMART" id="SM00448">
    <property type="entry name" value="REC"/>
    <property type="match status" value="1"/>
</dbReference>
<dbReference type="PANTHER" id="PTHR44520:SF2">
    <property type="entry name" value="RESPONSE REGULATOR RCP1"/>
    <property type="match status" value="1"/>
</dbReference>
<evidence type="ECO:0000259" key="2">
    <source>
        <dbReference type="PROSITE" id="PS50110"/>
    </source>
</evidence>
<dbReference type="eggNOG" id="COG0784">
    <property type="taxonomic scope" value="Bacteria"/>
</dbReference>
<name>Q9RZ14_DEIRA</name>
<dbReference type="Gene3D" id="3.40.50.2300">
    <property type="match status" value="1"/>
</dbReference>
<dbReference type="GO" id="GO:0000160">
    <property type="term" value="P:phosphorelay signal transduction system"/>
    <property type="evidence" value="ECO:0007669"/>
    <property type="project" value="InterPro"/>
</dbReference>
<proteinExistence type="predicted"/>
<evidence type="ECO:0000313" key="4">
    <source>
        <dbReference type="Proteomes" id="UP000002524"/>
    </source>
</evidence>
<dbReference type="InterPro" id="IPR011006">
    <property type="entry name" value="CheY-like_superfamily"/>
</dbReference>
<accession>Q9RZ14</accession>
<dbReference type="PANTHER" id="PTHR44520">
    <property type="entry name" value="RESPONSE REGULATOR RCP1-RELATED"/>
    <property type="match status" value="1"/>
</dbReference>
<gene>
    <name evidence="3" type="ordered locus">DR_A0139</name>
</gene>
<dbReference type="PaxDb" id="243230-DR_A0139"/>
<dbReference type="HOGENOM" id="CLU_000445_69_17_0"/>
<dbReference type="EMBL" id="AE001825">
    <property type="protein sequence ID" value="AAF12221.1"/>
    <property type="molecule type" value="Genomic_DNA"/>
</dbReference>